<keyword evidence="3" id="KW-1185">Reference proteome</keyword>
<evidence type="ECO:0000313" key="3">
    <source>
        <dbReference type="Proteomes" id="UP000223913"/>
    </source>
</evidence>
<proteinExistence type="predicted"/>
<name>A0A2D0N792_FLAN2</name>
<feature type="transmembrane region" description="Helical" evidence="1">
    <location>
        <begin position="44"/>
        <end position="63"/>
    </location>
</feature>
<keyword evidence="1" id="KW-0812">Transmembrane</keyword>
<protein>
    <submittedName>
        <fullName evidence="2">Uncharacterized protein</fullName>
    </submittedName>
</protein>
<dbReference type="Proteomes" id="UP000223913">
    <property type="component" value="Unassembled WGS sequence"/>
</dbReference>
<dbReference type="AlphaFoldDB" id="A0A2D0N792"/>
<sequence length="382" mass="44562">MSNTLIIGIAAFLILSIFIANFWELFKNLLTVRNGSRSTKIIRTVLIIAAIAALVVIGYFTFFSSHSFSIPSINSQASQAYYNNPDYWHDYIHYRNDQFTKIYNPYYWRVAIYGKWKKVEEVGYNVREVAEGYEVINKYLISEFSNDSILTVKIRQSNKTQEYRYYFDDQQRLNKIEGPNSEAHLYSYENGNEIKEYSMFKKDGLEVRHTITSLGGKNYKVSIYDKNGTLISEEIREHDIFGFPSSATILQLFQREHKELIGSQVEYKSVFEETEKISFEYQGPERKRITRFLVRGQEATQVEGKGYQTLLYEPNWKLGEGSIIQKRQLRFNAEDKNDNWIVCIYFENSRAKTINLRQVTYNDGTVVGSIAPETIKNINIGQ</sequence>
<evidence type="ECO:0000313" key="2">
    <source>
        <dbReference type="EMBL" id="PHN04381.1"/>
    </source>
</evidence>
<dbReference type="RefSeq" id="WP_099152407.1">
    <property type="nucleotide sequence ID" value="NZ_PDUD01000026.1"/>
</dbReference>
<dbReference type="EMBL" id="PDUD01000026">
    <property type="protein sequence ID" value="PHN04381.1"/>
    <property type="molecule type" value="Genomic_DNA"/>
</dbReference>
<comment type="caution">
    <text evidence="2">The sequence shown here is derived from an EMBL/GenBank/DDBJ whole genome shotgun (WGS) entry which is preliminary data.</text>
</comment>
<organism evidence="2 3">
    <name type="scientific">Flavilitoribacter nigricans (strain ATCC 23147 / DSM 23189 / NBRC 102662 / NCIMB 1420 / SS-2)</name>
    <name type="common">Lewinella nigricans</name>
    <dbReference type="NCBI Taxonomy" id="1122177"/>
    <lineage>
        <taxon>Bacteria</taxon>
        <taxon>Pseudomonadati</taxon>
        <taxon>Bacteroidota</taxon>
        <taxon>Saprospiria</taxon>
        <taxon>Saprospirales</taxon>
        <taxon>Lewinellaceae</taxon>
        <taxon>Flavilitoribacter</taxon>
    </lineage>
</organism>
<reference evidence="2 3" key="1">
    <citation type="submission" date="2017-10" db="EMBL/GenBank/DDBJ databases">
        <title>The draft genome sequence of Lewinella nigricans NBRC 102662.</title>
        <authorList>
            <person name="Wang K."/>
        </authorList>
    </citation>
    <scope>NUCLEOTIDE SEQUENCE [LARGE SCALE GENOMIC DNA]</scope>
    <source>
        <strain evidence="2 3">NBRC 102662</strain>
    </source>
</reference>
<evidence type="ECO:0000256" key="1">
    <source>
        <dbReference type="SAM" id="Phobius"/>
    </source>
</evidence>
<gene>
    <name evidence="2" type="ORF">CRP01_22750</name>
</gene>
<keyword evidence="1" id="KW-1133">Transmembrane helix</keyword>
<feature type="transmembrane region" description="Helical" evidence="1">
    <location>
        <begin position="6"/>
        <end position="23"/>
    </location>
</feature>
<accession>A0A2D0N792</accession>
<keyword evidence="1" id="KW-0472">Membrane</keyword>